<gene>
    <name evidence="1" type="ORF">DPMN_078322</name>
</gene>
<keyword evidence="2" id="KW-1185">Reference proteome</keyword>
<evidence type="ECO:0000313" key="1">
    <source>
        <dbReference type="EMBL" id="KAH3703290.1"/>
    </source>
</evidence>
<sequence>MDYFGNLEWCLTKHNLLHKPHLVLNVDEKGITCEHKPPSIIAKADHCPLAVTSGKGKTVTFIGCGSAAGQAPPPYFVCPGKRLMPELVGCSPGKAAIMTETGWSN</sequence>
<evidence type="ECO:0000313" key="2">
    <source>
        <dbReference type="Proteomes" id="UP000828390"/>
    </source>
</evidence>
<organism evidence="1 2">
    <name type="scientific">Dreissena polymorpha</name>
    <name type="common">Zebra mussel</name>
    <name type="synonym">Mytilus polymorpha</name>
    <dbReference type="NCBI Taxonomy" id="45954"/>
    <lineage>
        <taxon>Eukaryota</taxon>
        <taxon>Metazoa</taxon>
        <taxon>Spiralia</taxon>
        <taxon>Lophotrochozoa</taxon>
        <taxon>Mollusca</taxon>
        <taxon>Bivalvia</taxon>
        <taxon>Autobranchia</taxon>
        <taxon>Heteroconchia</taxon>
        <taxon>Euheterodonta</taxon>
        <taxon>Imparidentia</taxon>
        <taxon>Neoheterodontei</taxon>
        <taxon>Myida</taxon>
        <taxon>Dreissenoidea</taxon>
        <taxon>Dreissenidae</taxon>
        <taxon>Dreissena</taxon>
    </lineage>
</organism>
<reference evidence="1" key="2">
    <citation type="submission" date="2020-11" db="EMBL/GenBank/DDBJ databases">
        <authorList>
            <person name="McCartney M.A."/>
            <person name="Auch B."/>
            <person name="Kono T."/>
            <person name="Mallez S."/>
            <person name="Becker A."/>
            <person name="Gohl D.M."/>
            <person name="Silverstein K.A.T."/>
            <person name="Koren S."/>
            <person name="Bechman K.B."/>
            <person name="Herman A."/>
            <person name="Abrahante J.E."/>
            <person name="Garbe J."/>
        </authorList>
    </citation>
    <scope>NUCLEOTIDE SEQUENCE</scope>
    <source>
        <strain evidence="1">Duluth1</strain>
        <tissue evidence="1">Whole animal</tissue>
    </source>
</reference>
<reference evidence="1" key="1">
    <citation type="journal article" date="2019" name="bioRxiv">
        <title>The Genome of the Zebra Mussel, Dreissena polymorpha: A Resource for Invasive Species Research.</title>
        <authorList>
            <person name="McCartney M.A."/>
            <person name="Auch B."/>
            <person name="Kono T."/>
            <person name="Mallez S."/>
            <person name="Zhang Y."/>
            <person name="Obille A."/>
            <person name="Becker A."/>
            <person name="Abrahante J.E."/>
            <person name="Garbe J."/>
            <person name="Badalamenti J.P."/>
            <person name="Herman A."/>
            <person name="Mangelson H."/>
            <person name="Liachko I."/>
            <person name="Sullivan S."/>
            <person name="Sone E.D."/>
            <person name="Koren S."/>
            <person name="Silverstein K.A.T."/>
            <person name="Beckman K.B."/>
            <person name="Gohl D.M."/>
        </authorList>
    </citation>
    <scope>NUCLEOTIDE SEQUENCE</scope>
    <source>
        <strain evidence="1">Duluth1</strain>
        <tissue evidence="1">Whole animal</tissue>
    </source>
</reference>
<name>A0A9D4BHE0_DREPO</name>
<comment type="caution">
    <text evidence="1">The sequence shown here is derived from an EMBL/GenBank/DDBJ whole genome shotgun (WGS) entry which is preliminary data.</text>
</comment>
<dbReference type="AlphaFoldDB" id="A0A9D4BHE0"/>
<dbReference type="Proteomes" id="UP000828390">
    <property type="component" value="Unassembled WGS sequence"/>
</dbReference>
<dbReference type="EMBL" id="JAIWYP010000015">
    <property type="protein sequence ID" value="KAH3703290.1"/>
    <property type="molecule type" value="Genomic_DNA"/>
</dbReference>
<accession>A0A9D4BHE0</accession>
<evidence type="ECO:0008006" key="3">
    <source>
        <dbReference type="Google" id="ProtNLM"/>
    </source>
</evidence>
<protein>
    <recommendedName>
        <fullName evidence="3">DDE-1 domain-containing protein</fullName>
    </recommendedName>
</protein>
<proteinExistence type="predicted"/>